<evidence type="ECO:0000256" key="5">
    <source>
        <dbReference type="ARBA" id="ARBA00022670"/>
    </source>
</evidence>
<comment type="similarity">
    <text evidence="3">Belongs to the peptidase M24B family.</text>
</comment>
<dbReference type="Pfam" id="PF05195">
    <property type="entry name" value="AMP_N"/>
    <property type="match status" value="1"/>
</dbReference>
<protein>
    <recommendedName>
        <fullName evidence="4">Xaa-Pro aminopeptidase</fullName>
        <ecNumber evidence="4">3.4.11.9</ecNumber>
    </recommendedName>
</protein>
<dbReference type="Pfam" id="PF00557">
    <property type="entry name" value="Peptidase_M24"/>
    <property type="match status" value="1"/>
</dbReference>
<keyword evidence="6" id="KW-0479">Metal-binding</keyword>
<dbReference type="CDD" id="cd01087">
    <property type="entry name" value="Prolidase"/>
    <property type="match status" value="1"/>
</dbReference>
<dbReference type="Gene3D" id="3.90.230.10">
    <property type="entry name" value="Creatinase/methionine aminopeptidase superfamily"/>
    <property type="match status" value="1"/>
</dbReference>
<dbReference type="PANTHER" id="PTHR43226">
    <property type="entry name" value="XAA-PRO AMINOPEPTIDASE 3"/>
    <property type="match status" value="1"/>
</dbReference>
<evidence type="ECO:0000313" key="11">
    <source>
        <dbReference type="EMBL" id="MCP8352099.1"/>
    </source>
</evidence>
<evidence type="ECO:0000256" key="7">
    <source>
        <dbReference type="ARBA" id="ARBA00022801"/>
    </source>
</evidence>
<comment type="caution">
    <text evidence="11">The sequence shown here is derived from an EMBL/GenBank/DDBJ whole genome shotgun (WGS) entry which is preliminary data.</text>
</comment>
<evidence type="ECO:0000313" key="12">
    <source>
        <dbReference type="Proteomes" id="UP001320768"/>
    </source>
</evidence>
<comment type="catalytic activity">
    <reaction evidence="1">
        <text>Release of any N-terminal amino acid, including proline, that is linked to proline, even from a dipeptide or tripeptide.</text>
        <dbReference type="EC" id="3.4.11.9"/>
    </reaction>
</comment>
<dbReference type="RefSeq" id="WP_258569209.1">
    <property type="nucleotide sequence ID" value="NZ_JAKUDN010000002.1"/>
</dbReference>
<accession>A0ABT1L4S5</accession>
<evidence type="ECO:0000256" key="4">
    <source>
        <dbReference type="ARBA" id="ARBA00012574"/>
    </source>
</evidence>
<evidence type="ECO:0000256" key="8">
    <source>
        <dbReference type="ARBA" id="ARBA00023049"/>
    </source>
</evidence>
<reference evidence="11 12" key="1">
    <citation type="journal article" date="2022" name="Nat. Microbiol.">
        <title>The microbiome of a bacterivorous marine choanoflagellate contains a resource-demanding obligate bacterial associate.</title>
        <authorList>
            <person name="Needham D.M."/>
            <person name="Poirier C."/>
            <person name="Bachy C."/>
            <person name="George E.E."/>
            <person name="Wilken S."/>
            <person name="Yung C.C.M."/>
            <person name="Limardo A.J."/>
            <person name="Morando M."/>
            <person name="Sudek L."/>
            <person name="Malmstrom R.R."/>
            <person name="Keeling P.J."/>
            <person name="Santoro A.E."/>
            <person name="Worden A.Z."/>
        </authorList>
    </citation>
    <scope>NUCLEOTIDE SEQUENCE [LARGE SCALE GENOMIC DNA]</scope>
    <source>
        <strain evidence="11 12">Comchoano-2</strain>
    </source>
</reference>
<dbReference type="EC" id="3.4.11.9" evidence="4"/>
<dbReference type="Gene3D" id="3.40.350.10">
    <property type="entry name" value="Creatinase/prolidase N-terminal domain"/>
    <property type="match status" value="1"/>
</dbReference>
<sequence>MKHFTQRRSRIQNSLQKNEVLLVRQPAETIRNNDVHYPYHPNRYFYYLTGFTEPDASLLISKTTCILFSQPSDSQRTLWEGALIAEQAVARYNIDQWYANNHIKDRLEKDLKTVETIHMIGDHPHTPKHCSVQPGEKILDPMRLIKDAHEISCIRKACEISAQAHNALLQHLDPLHESALDGEFIKQTMQAGSRSLAYPSIVASGMNACTLHYTKNNNPIAKGDIVLVDAGCEFQQYASDITRTFPADKHFTAPQQALYEAVLDTQKSTILLAKPGNTLSQLHQHAVKQLTRHLLDLKIINTSLEDAIESKAYLEYFPHNIGHTMGLDVHDIRIEDDILKPGMVITVEPGLYVRSKGVFKATGIRIEDDILITDSGHENLSKDAIKEVSDIHTARNT</sequence>
<keyword evidence="9" id="KW-0464">Manganese</keyword>
<evidence type="ECO:0000256" key="3">
    <source>
        <dbReference type="ARBA" id="ARBA00008766"/>
    </source>
</evidence>
<evidence type="ECO:0000256" key="2">
    <source>
        <dbReference type="ARBA" id="ARBA00001936"/>
    </source>
</evidence>
<keyword evidence="11" id="KW-0031">Aminopeptidase</keyword>
<dbReference type="InterPro" id="IPR001714">
    <property type="entry name" value="Pept_M24_MAP"/>
</dbReference>
<dbReference type="EMBL" id="JAKUDN010000002">
    <property type="protein sequence ID" value="MCP8352099.1"/>
    <property type="molecule type" value="Genomic_DNA"/>
</dbReference>
<evidence type="ECO:0000256" key="1">
    <source>
        <dbReference type="ARBA" id="ARBA00001424"/>
    </source>
</evidence>
<keyword evidence="7" id="KW-0378">Hydrolase</keyword>
<keyword evidence="12" id="KW-1185">Reference proteome</keyword>
<dbReference type="Proteomes" id="UP001320768">
    <property type="component" value="Unassembled WGS sequence"/>
</dbReference>
<proteinExistence type="inferred from homology"/>
<dbReference type="SMART" id="SM01011">
    <property type="entry name" value="AMP_N"/>
    <property type="match status" value="1"/>
</dbReference>
<dbReference type="InterPro" id="IPR036005">
    <property type="entry name" value="Creatinase/aminopeptidase-like"/>
</dbReference>
<feature type="domain" description="Aminopeptidase P N-terminal" evidence="10">
    <location>
        <begin position="1"/>
        <end position="127"/>
    </location>
</feature>
<keyword evidence="5" id="KW-0645">Protease</keyword>
<dbReference type="SUPFAM" id="SSF53092">
    <property type="entry name" value="Creatinase/prolidase N-terminal domain"/>
    <property type="match status" value="1"/>
</dbReference>
<keyword evidence="8" id="KW-0482">Metalloprotease</keyword>
<gene>
    <name evidence="11" type="ORF">MKS91_02210</name>
</gene>
<name>A0ABT1L4S5_9GAMM</name>
<dbReference type="InterPro" id="IPR052433">
    <property type="entry name" value="X-Pro_dipept-like"/>
</dbReference>
<dbReference type="GO" id="GO:0004177">
    <property type="term" value="F:aminopeptidase activity"/>
    <property type="evidence" value="ECO:0007669"/>
    <property type="project" value="UniProtKB-KW"/>
</dbReference>
<dbReference type="PRINTS" id="PR00599">
    <property type="entry name" value="MAPEPTIDASE"/>
</dbReference>
<dbReference type="InterPro" id="IPR029149">
    <property type="entry name" value="Creatin/AminoP/Spt16_N"/>
</dbReference>
<organism evidence="11 12">
    <name type="scientific">Candidatus Synchoanobacter obligatus</name>
    <dbReference type="NCBI Taxonomy" id="2919597"/>
    <lineage>
        <taxon>Bacteria</taxon>
        <taxon>Pseudomonadati</taxon>
        <taxon>Pseudomonadota</taxon>
        <taxon>Gammaproteobacteria</taxon>
        <taxon>Candidatus Comchoanobacterales</taxon>
        <taxon>Candidatus Comchoanobacteraceae</taxon>
        <taxon>Candidatus Synchoanobacter</taxon>
    </lineage>
</organism>
<comment type="cofactor">
    <cofactor evidence="2">
        <name>Mn(2+)</name>
        <dbReference type="ChEBI" id="CHEBI:29035"/>
    </cofactor>
</comment>
<dbReference type="InterPro" id="IPR007865">
    <property type="entry name" value="Aminopep_P_N"/>
</dbReference>
<dbReference type="InterPro" id="IPR000994">
    <property type="entry name" value="Pept_M24"/>
</dbReference>
<evidence type="ECO:0000256" key="9">
    <source>
        <dbReference type="ARBA" id="ARBA00023211"/>
    </source>
</evidence>
<evidence type="ECO:0000256" key="6">
    <source>
        <dbReference type="ARBA" id="ARBA00022723"/>
    </source>
</evidence>
<dbReference type="SUPFAM" id="SSF55920">
    <property type="entry name" value="Creatinase/aminopeptidase"/>
    <property type="match status" value="1"/>
</dbReference>
<evidence type="ECO:0000259" key="10">
    <source>
        <dbReference type="SMART" id="SM01011"/>
    </source>
</evidence>
<dbReference type="PANTHER" id="PTHR43226:SF4">
    <property type="entry name" value="XAA-PRO AMINOPEPTIDASE 3"/>
    <property type="match status" value="1"/>
</dbReference>